<keyword evidence="2" id="KW-1185">Reference proteome</keyword>
<accession>A0A369CGH3</accession>
<reference evidence="1 2" key="1">
    <citation type="submission" date="2018-07" db="EMBL/GenBank/DDBJ databases">
        <title>Genomic Encyclopedia of Type Strains, Phase IV (KMG-IV): sequencing the most valuable type-strain genomes for metagenomic binning, comparative biology and taxonomic classification.</title>
        <authorList>
            <person name="Goeker M."/>
        </authorList>
    </citation>
    <scope>NUCLEOTIDE SEQUENCE [LARGE SCALE GENOMIC DNA]</scope>
    <source>
        <strain evidence="1 2">DSM 26407</strain>
    </source>
</reference>
<dbReference type="AlphaFoldDB" id="A0A369CGH3"/>
<protein>
    <submittedName>
        <fullName evidence="1">Uncharacterized protein</fullName>
    </submittedName>
</protein>
<evidence type="ECO:0000313" key="1">
    <source>
        <dbReference type="EMBL" id="RCX33019.1"/>
    </source>
</evidence>
<name>A0A369CGH3_9GAMM</name>
<gene>
    <name evidence="1" type="ORF">DFQ59_101318</name>
</gene>
<organism evidence="1 2">
    <name type="scientific">Thioalbus denitrificans</name>
    <dbReference type="NCBI Taxonomy" id="547122"/>
    <lineage>
        <taxon>Bacteria</taxon>
        <taxon>Pseudomonadati</taxon>
        <taxon>Pseudomonadota</taxon>
        <taxon>Gammaproteobacteria</taxon>
        <taxon>Chromatiales</taxon>
        <taxon>Ectothiorhodospiraceae</taxon>
        <taxon>Thioalbus</taxon>
    </lineage>
</organism>
<proteinExistence type="predicted"/>
<evidence type="ECO:0000313" key="2">
    <source>
        <dbReference type="Proteomes" id="UP000252707"/>
    </source>
</evidence>
<sequence>MNDECCVECRPHRFLRGGASIRQHHDNAVSAWNQSEIEPMALPSGHLLFRSRIAGGRLSRHFHLSPPKRDDLRLCR</sequence>
<dbReference type="Proteomes" id="UP000252707">
    <property type="component" value="Unassembled WGS sequence"/>
</dbReference>
<dbReference type="EMBL" id="QPJY01000001">
    <property type="protein sequence ID" value="RCX33019.1"/>
    <property type="molecule type" value="Genomic_DNA"/>
</dbReference>
<comment type="caution">
    <text evidence="1">The sequence shown here is derived from an EMBL/GenBank/DDBJ whole genome shotgun (WGS) entry which is preliminary data.</text>
</comment>